<accession>A0A8H3I9U3</accession>
<dbReference type="EMBL" id="CAJPDS010000012">
    <property type="protein sequence ID" value="CAF9912805.1"/>
    <property type="molecule type" value="Genomic_DNA"/>
</dbReference>
<sequence>MATVTKCIFVLMVAWAIKTASSPLFTNIPFTAQRVPIPDRMGFSPTHRYLPYQDINLRGLFINTVEAMRFNAKQDISQNQPLRSFSTARFPHPVITLRNVDNFIKREYVIWGLIFGNGYLRDPGKGVAQDITLLWDSQPVGVITYDRPITAGQKQADISHVPLNGTTNNLTSSPLEVDFHHGMRVMTRDDYQMAILWSMAQAARFPSDLPLGFHGWRPPIQADDCRFSAQVLQDGPFTFAVLIEVLAKAATFVTIQNMYLELRGLVKVDGVEIGRVFFTPPGVTPIGGTSANVTFE</sequence>
<name>A0A8H3I9U3_9LECA</name>
<protein>
    <submittedName>
        <fullName evidence="2">Uncharacterized protein</fullName>
    </submittedName>
</protein>
<evidence type="ECO:0000313" key="2">
    <source>
        <dbReference type="EMBL" id="CAF9912805.1"/>
    </source>
</evidence>
<evidence type="ECO:0000313" key="3">
    <source>
        <dbReference type="Proteomes" id="UP000664521"/>
    </source>
</evidence>
<dbReference type="AlphaFoldDB" id="A0A8H3I9U3"/>
<evidence type="ECO:0000256" key="1">
    <source>
        <dbReference type="SAM" id="SignalP"/>
    </source>
</evidence>
<feature type="signal peptide" evidence="1">
    <location>
        <begin position="1"/>
        <end position="21"/>
    </location>
</feature>
<keyword evidence="3" id="KW-1185">Reference proteome</keyword>
<keyword evidence="1" id="KW-0732">Signal</keyword>
<feature type="chain" id="PRO_5034203137" evidence="1">
    <location>
        <begin position="22"/>
        <end position="296"/>
    </location>
</feature>
<reference evidence="2" key="1">
    <citation type="submission" date="2021-03" db="EMBL/GenBank/DDBJ databases">
        <authorList>
            <person name="Tagirdzhanova G."/>
        </authorList>
    </citation>
    <scope>NUCLEOTIDE SEQUENCE</scope>
</reference>
<proteinExistence type="predicted"/>
<dbReference type="OrthoDB" id="5319297at2759"/>
<gene>
    <name evidence="2" type="ORF">HETSPECPRED_001205</name>
</gene>
<dbReference type="Proteomes" id="UP000664521">
    <property type="component" value="Unassembled WGS sequence"/>
</dbReference>
<comment type="caution">
    <text evidence="2">The sequence shown here is derived from an EMBL/GenBank/DDBJ whole genome shotgun (WGS) entry which is preliminary data.</text>
</comment>
<organism evidence="2 3">
    <name type="scientific">Heterodermia speciosa</name>
    <dbReference type="NCBI Taxonomy" id="116794"/>
    <lineage>
        <taxon>Eukaryota</taxon>
        <taxon>Fungi</taxon>
        <taxon>Dikarya</taxon>
        <taxon>Ascomycota</taxon>
        <taxon>Pezizomycotina</taxon>
        <taxon>Lecanoromycetes</taxon>
        <taxon>OSLEUM clade</taxon>
        <taxon>Lecanoromycetidae</taxon>
        <taxon>Caliciales</taxon>
        <taxon>Physciaceae</taxon>
        <taxon>Heterodermia</taxon>
    </lineage>
</organism>